<evidence type="ECO:0000313" key="2">
    <source>
        <dbReference type="Proteomes" id="UP000003688"/>
    </source>
</evidence>
<name>B9XI30_PEDPL</name>
<accession>B9XI30</accession>
<organism evidence="1 2">
    <name type="scientific">Pedosphaera parvula (strain Ellin514)</name>
    <dbReference type="NCBI Taxonomy" id="320771"/>
    <lineage>
        <taxon>Bacteria</taxon>
        <taxon>Pseudomonadati</taxon>
        <taxon>Verrucomicrobiota</taxon>
        <taxon>Pedosphaerae</taxon>
        <taxon>Pedosphaerales</taxon>
        <taxon>Pedosphaeraceae</taxon>
        <taxon>Pedosphaera</taxon>
    </lineage>
</organism>
<evidence type="ECO:0000313" key="1">
    <source>
        <dbReference type="EMBL" id="EEF60523.1"/>
    </source>
</evidence>
<dbReference type="EMBL" id="ABOX02000016">
    <property type="protein sequence ID" value="EEF60523.1"/>
    <property type="molecule type" value="Genomic_DNA"/>
</dbReference>
<gene>
    <name evidence="1" type="ORF">Cflav_PD3493</name>
</gene>
<comment type="caution">
    <text evidence="1">The sequence shown here is derived from an EMBL/GenBank/DDBJ whole genome shotgun (WGS) entry which is preliminary data.</text>
</comment>
<protein>
    <submittedName>
        <fullName evidence="1">Uncharacterized protein</fullName>
    </submittedName>
</protein>
<dbReference type="Proteomes" id="UP000003688">
    <property type="component" value="Unassembled WGS sequence"/>
</dbReference>
<proteinExistence type="predicted"/>
<sequence length="97" mass="11233">MTITKVGAEHIPRVLPELKPVLLVPGTRGVNMKTAHMLRQQLELIFQWYGGMVNPRTGMFEYLYLPQQDSLVQERCSRCTSRICLVLPHRIFITNDH</sequence>
<dbReference type="AlphaFoldDB" id="B9XI30"/>
<reference evidence="1 2" key="1">
    <citation type="journal article" date="2011" name="J. Bacteriol.">
        <title>Genome sequence of 'Pedosphaera parvula' Ellin514, an aerobic Verrucomicrobial isolate from pasture soil.</title>
        <authorList>
            <person name="Kant R."/>
            <person name="van Passel M.W."/>
            <person name="Sangwan P."/>
            <person name="Palva A."/>
            <person name="Lucas S."/>
            <person name="Copeland A."/>
            <person name="Lapidus A."/>
            <person name="Glavina Del Rio T."/>
            <person name="Dalin E."/>
            <person name="Tice H."/>
            <person name="Bruce D."/>
            <person name="Goodwin L."/>
            <person name="Pitluck S."/>
            <person name="Chertkov O."/>
            <person name="Larimer F.W."/>
            <person name="Land M.L."/>
            <person name="Hauser L."/>
            <person name="Brettin T.S."/>
            <person name="Detter J.C."/>
            <person name="Han S."/>
            <person name="de Vos W.M."/>
            <person name="Janssen P.H."/>
            <person name="Smidt H."/>
        </authorList>
    </citation>
    <scope>NUCLEOTIDE SEQUENCE [LARGE SCALE GENOMIC DNA]</scope>
    <source>
        <strain evidence="1 2">Ellin514</strain>
    </source>
</reference>
<keyword evidence="2" id="KW-1185">Reference proteome</keyword>